<keyword evidence="4" id="KW-1185">Reference proteome</keyword>
<dbReference type="EMBL" id="CP051481">
    <property type="protein sequence ID" value="QJG66879.1"/>
    <property type="molecule type" value="Genomic_DNA"/>
</dbReference>
<dbReference type="HAMAP" id="MF_00003">
    <property type="entry name" value="RbfA"/>
    <property type="match status" value="1"/>
</dbReference>
<dbReference type="Proteomes" id="UP000501060">
    <property type="component" value="Chromosome"/>
</dbReference>
<dbReference type="InterPro" id="IPR023799">
    <property type="entry name" value="RbfA_dom_sf"/>
</dbReference>
<gene>
    <name evidence="2 3" type="primary">rbfA</name>
    <name evidence="3" type="ORF">HGG69_00875</name>
</gene>
<evidence type="ECO:0000256" key="2">
    <source>
        <dbReference type="HAMAP-Rule" id="MF_00003"/>
    </source>
</evidence>
<dbReference type="Pfam" id="PF02033">
    <property type="entry name" value="RBFA"/>
    <property type="match status" value="1"/>
</dbReference>
<dbReference type="GO" id="GO:0005829">
    <property type="term" value="C:cytosol"/>
    <property type="evidence" value="ECO:0007669"/>
    <property type="project" value="TreeGrafter"/>
</dbReference>
<dbReference type="PANTHER" id="PTHR33515">
    <property type="entry name" value="RIBOSOME-BINDING FACTOR A, CHLOROPLASTIC-RELATED"/>
    <property type="match status" value="1"/>
</dbReference>
<sequence>MSNSINHERKTSLLNQLVANAMYELKDFDPSNVSINDVVLSRDGSHAKVYITIFKDQARYFEKVKNMTPFIRSVVARSWRHRKVPQLVFSIDEVESKASRIETILAKIKNENNE</sequence>
<proteinExistence type="inferred from homology"/>
<dbReference type="PANTHER" id="PTHR33515:SF1">
    <property type="entry name" value="RIBOSOME-BINDING FACTOR A, CHLOROPLASTIC-RELATED"/>
    <property type="match status" value="1"/>
</dbReference>
<comment type="function">
    <text evidence="2">One of several proteins that assist in the late maturation steps of the functional core of the 30S ribosomal subunit. Associates with free 30S ribosomal subunits (but not with 30S subunits that are part of 70S ribosomes or polysomes). Required for efficient processing of 16S rRNA. May interact with the 5'-terminal helix region of 16S rRNA.</text>
</comment>
<dbReference type="InterPro" id="IPR015946">
    <property type="entry name" value="KH_dom-like_a/b"/>
</dbReference>
<dbReference type="SUPFAM" id="SSF89919">
    <property type="entry name" value="Ribosome-binding factor A, RbfA"/>
    <property type="match status" value="1"/>
</dbReference>
<keyword evidence="2" id="KW-0963">Cytoplasm</keyword>
<protein>
    <recommendedName>
        <fullName evidence="2">Ribosome-binding factor A</fullName>
    </recommendedName>
</protein>
<dbReference type="NCBIfam" id="TIGR00082">
    <property type="entry name" value="rbfA"/>
    <property type="match status" value="1"/>
</dbReference>
<dbReference type="GO" id="GO:0030490">
    <property type="term" value="P:maturation of SSU-rRNA"/>
    <property type="evidence" value="ECO:0007669"/>
    <property type="project" value="UniProtKB-UniRule"/>
</dbReference>
<evidence type="ECO:0000313" key="3">
    <source>
        <dbReference type="EMBL" id="QJG66879.1"/>
    </source>
</evidence>
<dbReference type="AlphaFoldDB" id="A0A858U480"/>
<dbReference type="RefSeq" id="WP_169604930.1">
    <property type="nucleotide sequence ID" value="NZ_CP051481.1"/>
</dbReference>
<keyword evidence="1 2" id="KW-0690">Ribosome biogenesis</keyword>
<dbReference type="InterPro" id="IPR000238">
    <property type="entry name" value="RbfA"/>
</dbReference>
<evidence type="ECO:0000313" key="4">
    <source>
        <dbReference type="Proteomes" id="UP000501060"/>
    </source>
</evidence>
<comment type="subcellular location">
    <subcellularLocation>
        <location evidence="2">Cytoplasm</location>
    </subcellularLocation>
</comment>
<dbReference type="GO" id="GO:0043024">
    <property type="term" value="F:ribosomal small subunit binding"/>
    <property type="evidence" value="ECO:0007669"/>
    <property type="project" value="TreeGrafter"/>
</dbReference>
<reference evidence="3 4" key="1">
    <citation type="submission" date="2020-04" db="EMBL/GenBank/DDBJ databases">
        <title>Novel Mycoplasma species detected in Phocoena phocoena (harbor porpoise) from the USA.</title>
        <authorList>
            <person name="Volokhov D.V."/>
        </authorList>
    </citation>
    <scope>NUCLEOTIDE SEQUENCE [LARGE SCALE GENOMIC DNA]</scope>
    <source>
        <strain evidence="3 4">Phocoena C-264-GEN</strain>
    </source>
</reference>
<accession>A0A858U480</accession>
<dbReference type="KEGG" id="mphe:HGG69_00875"/>
<comment type="subunit">
    <text evidence="2">Monomer. Binds 30S ribosomal subunits, but not 50S ribosomal subunits or 70S ribosomes.</text>
</comment>
<dbReference type="Gene3D" id="3.30.300.20">
    <property type="match status" value="1"/>
</dbReference>
<organism evidence="3 4">
    <name type="scientific">Mycoplasma phocoenae</name>
    <dbReference type="NCBI Taxonomy" id="754517"/>
    <lineage>
        <taxon>Bacteria</taxon>
        <taxon>Bacillati</taxon>
        <taxon>Mycoplasmatota</taxon>
        <taxon>Mollicutes</taxon>
        <taxon>Mycoplasmataceae</taxon>
        <taxon>Mycoplasma</taxon>
    </lineage>
</organism>
<name>A0A858U480_9MOLU</name>
<evidence type="ECO:0000256" key="1">
    <source>
        <dbReference type="ARBA" id="ARBA00022517"/>
    </source>
</evidence>
<comment type="similarity">
    <text evidence="2">Belongs to the RbfA family.</text>
</comment>